<proteinExistence type="predicted"/>
<accession>A0AAQ4F8Q9</accession>
<keyword evidence="2" id="KW-1185">Reference proteome</keyword>
<reference evidence="1 2" key="1">
    <citation type="journal article" date="2023" name="Arcadia Sci">
        <title>De novo assembly of a long-read Amblyomma americanum tick genome.</title>
        <authorList>
            <person name="Chou S."/>
            <person name="Poskanzer K.E."/>
            <person name="Rollins M."/>
            <person name="Thuy-Boun P.S."/>
        </authorList>
    </citation>
    <scope>NUCLEOTIDE SEQUENCE [LARGE SCALE GENOMIC DNA]</scope>
    <source>
        <strain evidence="1">F_SG_1</strain>
        <tissue evidence="1">Salivary glands</tissue>
    </source>
</reference>
<sequence>MRQIIRRRVIDASGVGSSELRLRSFVDYAHRARQFSCNARARSIDSSRIFIGKKARISRPQTIDRSPRPRYARSRGLVDELNSSGRGIGLAVSLHVLIVCGASLQQRASAFLK</sequence>
<organism evidence="1 2">
    <name type="scientific">Amblyomma americanum</name>
    <name type="common">Lone star tick</name>
    <dbReference type="NCBI Taxonomy" id="6943"/>
    <lineage>
        <taxon>Eukaryota</taxon>
        <taxon>Metazoa</taxon>
        <taxon>Ecdysozoa</taxon>
        <taxon>Arthropoda</taxon>
        <taxon>Chelicerata</taxon>
        <taxon>Arachnida</taxon>
        <taxon>Acari</taxon>
        <taxon>Parasitiformes</taxon>
        <taxon>Ixodida</taxon>
        <taxon>Ixodoidea</taxon>
        <taxon>Ixodidae</taxon>
        <taxon>Amblyomminae</taxon>
        <taxon>Amblyomma</taxon>
    </lineage>
</organism>
<dbReference type="Proteomes" id="UP001321473">
    <property type="component" value="Unassembled WGS sequence"/>
</dbReference>
<comment type="caution">
    <text evidence="1">The sequence shown here is derived from an EMBL/GenBank/DDBJ whole genome shotgun (WGS) entry which is preliminary data.</text>
</comment>
<name>A0AAQ4F8Q9_AMBAM</name>
<gene>
    <name evidence="1" type="ORF">V5799_015417</name>
</gene>
<evidence type="ECO:0000313" key="2">
    <source>
        <dbReference type="Proteomes" id="UP001321473"/>
    </source>
</evidence>
<protein>
    <submittedName>
        <fullName evidence="1">Uncharacterized protein</fullName>
    </submittedName>
</protein>
<evidence type="ECO:0000313" key="1">
    <source>
        <dbReference type="EMBL" id="KAK8783243.1"/>
    </source>
</evidence>
<dbReference type="EMBL" id="JARKHS020005757">
    <property type="protein sequence ID" value="KAK8783243.1"/>
    <property type="molecule type" value="Genomic_DNA"/>
</dbReference>
<dbReference type="AlphaFoldDB" id="A0AAQ4F8Q9"/>